<dbReference type="FunFam" id="3.40.50.10480:FF:000001">
    <property type="entry name" value="IMP4, U3 small nucleolar ribonucleoprotein"/>
    <property type="match status" value="1"/>
</dbReference>
<evidence type="ECO:0000256" key="5">
    <source>
        <dbReference type="ARBA" id="ARBA00046634"/>
    </source>
</evidence>
<dbReference type="Gene3D" id="3.40.50.10480">
    <property type="entry name" value="Probable brix-domain ribosomal biogenesis protein"/>
    <property type="match status" value="1"/>
</dbReference>
<dbReference type="GO" id="GO:0005654">
    <property type="term" value="C:nucleoplasm"/>
    <property type="evidence" value="ECO:0007669"/>
    <property type="project" value="UniProtKB-ARBA"/>
</dbReference>
<dbReference type="PROSITE" id="PS50833">
    <property type="entry name" value="BRIX"/>
    <property type="match status" value="1"/>
</dbReference>
<dbReference type="InterPro" id="IPR007109">
    <property type="entry name" value="Brix"/>
</dbReference>
<comment type="subunit">
    <text evidence="5">Part of the small subunit (SSU) processome, composed of more than 70 proteins and the RNA chaperone small nucleolar RNA (snoRNA) U3. Component of a heterotrimeric complex containing IMP3, IMP4 and MPHOSPH10. Interacts with MPHOSPH10.</text>
</comment>
<keyword evidence="8" id="KW-1185">Reference proteome</keyword>
<feature type="domain" description="Brix" evidence="6">
    <location>
        <begin position="83"/>
        <end position="292"/>
    </location>
</feature>
<evidence type="ECO:0000256" key="2">
    <source>
        <dbReference type="ARBA" id="ARBA00022517"/>
    </source>
</evidence>
<reference evidence="7 8" key="1">
    <citation type="submission" date="2009-03" db="EMBL/GenBank/DDBJ databases">
        <authorList>
            <person name="Warren W."/>
            <person name="Ye L."/>
            <person name="Minx P."/>
            <person name="Worley K."/>
            <person name="Gibbs R."/>
            <person name="Wilson R.K."/>
        </authorList>
    </citation>
    <scope>NUCLEOTIDE SEQUENCE [LARGE SCALE GENOMIC DNA]</scope>
</reference>
<dbReference type="GO" id="GO:0042274">
    <property type="term" value="P:ribosomal small subunit biogenesis"/>
    <property type="evidence" value="ECO:0007669"/>
    <property type="project" value="UniProtKB-ARBA"/>
</dbReference>
<dbReference type="Proteomes" id="UP000008225">
    <property type="component" value="Chromosome 6"/>
</dbReference>
<evidence type="ECO:0000256" key="4">
    <source>
        <dbReference type="ARBA" id="ARBA00045281"/>
    </source>
</evidence>
<evidence type="ECO:0000256" key="3">
    <source>
        <dbReference type="ARBA" id="ARBA00022552"/>
    </source>
</evidence>
<accession>A0A8I3W8D9</accession>
<protein>
    <submittedName>
        <fullName evidence="7">IMP U3 small nucleolar ribonucleoprotein 4</fullName>
    </submittedName>
</protein>
<dbReference type="GO" id="GO:0034457">
    <property type="term" value="C:Mpp10 complex"/>
    <property type="evidence" value="ECO:0007669"/>
    <property type="project" value="UniProtKB-ARBA"/>
</dbReference>
<name>A0A8I3W8D9_CALJA</name>
<reference evidence="7" key="3">
    <citation type="submission" date="2025-09" db="UniProtKB">
        <authorList>
            <consortium name="Ensembl"/>
        </authorList>
    </citation>
    <scope>IDENTIFICATION</scope>
</reference>
<reference evidence="7" key="2">
    <citation type="submission" date="2025-08" db="UniProtKB">
        <authorList>
            <consortium name="Ensembl"/>
        </authorList>
    </citation>
    <scope>IDENTIFICATION</scope>
</reference>
<dbReference type="Ensembl" id="ENSCJAT00000130557.1">
    <property type="protein sequence ID" value="ENSCJAP00000088860.1"/>
    <property type="gene ID" value="ENSCJAG00000004623.4"/>
</dbReference>
<keyword evidence="2" id="KW-0690">Ribosome biogenesis</keyword>
<dbReference type="GO" id="GO:0042134">
    <property type="term" value="F:rRNA primary transcript binding"/>
    <property type="evidence" value="ECO:0007669"/>
    <property type="project" value="InterPro"/>
</dbReference>
<dbReference type="SUPFAM" id="SSF52954">
    <property type="entry name" value="Class II aaRS ABD-related"/>
    <property type="match status" value="1"/>
</dbReference>
<evidence type="ECO:0000313" key="7">
    <source>
        <dbReference type="Ensembl" id="ENSCJAP00000088860.1"/>
    </source>
</evidence>
<dbReference type="SMART" id="SM00879">
    <property type="entry name" value="Brix"/>
    <property type="match status" value="1"/>
</dbReference>
<dbReference type="GeneTree" id="ENSGT00940000153231"/>
<organism evidence="7 8">
    <name type="scientific">Callithrix jacchus</name>
    <name type="common">White-tufted-ear marmoset</name>
    <name type="synonym">Simia Jacchus</name>
    <dbReference type="NCBI Taxonomy" id="9483"/>
    <lineage>
        <taxon>Eukaryota</taxon>
        <taxon>Metazoa</taxon>
        <taxon>Chordata</taxon>
        <taxon>Craniata</taxon>
        <taxon>Vertebrata</taxon>
        <taxon>Euteleostomi</taxon>
        <taxon>Mammalia</taxon>
        <taxon>Eutheria</taxon>
        <taxon>Euarchontoglires</taxon>
        <taxon>Primates</taxon>
        <taxon>Haplorrhini</taxon>
        <taxon>Platyrrhini</taxon>
        <taxon>Cebidae</taxon>
        <taxon>Callitrichinae</taxon>
        <taxon>Callithrix</taxon>
        <taxon>Callithrix</taxon>
    </lineage>
</organism>
<dbReference type="Pfam" id="PF04427">
    <property type="entry name" value="Brix"/>
    <property type="match status" value="1"/>
</dbReference>
<proteinExistence type="predicted"/>
<evidence type="ECO:0000256" key="1">
    <source>
        <dbReference type="ARBA" id="ARBA00004604"/>
    </source>
</evidence>
<gene>
    <name evidence="7" type="primary">IMP4</name>
</gene>
<sequence length="319" mass="37045">MLRREARLRREYLYRKAREEAQRSAQERKERLRRALEENRLIPTELRREALALQGSLEFDDAGGEGVISHMDDEYRWAGVEDPKVMITTSRDPSSRLKMFAKELKLVFPGAQRMNRGRHEVGALVRACKANGVTDLLVVHEHRGTPVGLIVSHLPFGPTAYFTLCNVVMRHDIPDLGTMSEAKPHLITHGFSSRLGKRVSDILRYLFPVPKDDSHRVITFANQDDYISFRWVHRPCPRCSHPVYPVLLAIDPQLFPPRHHVYKKTDHRNVELTEVGPRFELKLYMIRLGTLEQEATADVEWRWHPYTNTAHKRVFLSTD</sequence>
<dbReference type="GO" id="GO:0030515">
    <property type="term" value="F:snoRNA binding"/>
    <property type="evidence" value="ECO:0007669"/>
    <property type="project" value="TreeGrafter"/>
</dbReference>
<dbReference type="AlphaFoldDB" id="A0A8I3W8D9"/>
<evidence type="ECO:0000313" key="8">
    <source>
        <dbReference type="Proteomes" id="UP000008225"/>
    </source>
</evidence>
<keyword evidence="3" id="KW-0698">rRNA processing</keyword>
<comment type="subcellular location">
    <subcellularLocation>
        <location evidence="1">Nucleus</location>
        <location evidence="1">Nucleolus</location>
    </subcellularLocation>
</comment>
<dbReference type="GO" id="GO:0032040">
    <property type="term" value="C:small-subunit processome"/>
    <property type="evidence" value="ECO:0007669"/>
    <property type="project" value="TreeGrafter"/>
</dbReference>
<evidence type="ECO:0000259" key="6">
    <source>
        <dbReference type="PROSITE" id="PS50833"/>
    </source>
</evidence>
<dbReference type="InterPro" id="IPR044281">
    <property type="entry name" value="IMP4/RPF1"/>
</dbReference>
<dbReference type="GO" id="GO:0006364">
    <property type="term" value="P:rRNA processing"/>
    <property type="evidence" value="ECO:0007669"/>
    <property type="project" value="UniProtKB-KW"/>
</dbReference>
<dbReference type="PANTHER" id="PTHR22734:SF2">
    <property type="entry name" value="U3 SMALL NUCLEOLAR RIBONUCLEOPROTEIN PROTEIN IMP4"/>
    <property type="match status" value="1"/>
</dbReference>
<comment type="function">
    <text evidence="4">Component of the 60-80S U3 small nucleolar ribonucleoprotein (U3 snoRNP). Required for the early cleavages during pre-18S ribosomal RNA processing. Part of the small subunit (SSU) processome, first precursor of the small eukaryotic ribosomal subunit. During the assembly of the SSU processome in the nucleolus, many ribosome biogenesis factors, an RNA chaperone and ribosomal proteins associate with the nascent pre-rRNA and work in concert to generate RNA folding, modifications, rearrangements and cleavage as well as targeted degradation of pre-ribosomal RNA by the RNA exosome.</text>
</comment>
<dbReference type="PANTHER" id="PTHR22734">
    <property type="entry name" value="U3 SMALL NUCLEOLAR RIBONUCLEOPROTEIN PROTEIN IMP4"/>
    <property type="match status" value="1"/>
</dbReference>